<evidence type="ECO:0000256" key="6">
    <source>
        <dbReference type="SAM" id="MobiDB-lite"/>
    </source>
</evidence>
<name>A0A1Y2HX44_9FUNG</name>
<feature type="region of interest" description="Disordered" evidence="6">
    <location>
        <begin position="79"/>
        <end position="116"/>
    </location>
</feature>
<comment type="caution">
    <text evidence="9">The sequence shown here is derived from an EMBL/GenBank/DDBJ whole genome shotgun (WGS) entry which is preliminary data.</text>
</comment>
<comment type="subcellular location">
    <subcellularLocation>
        <location evidence="1">Membrane</location>
        <topology evidence="1">Single-pass membrane protein</topology>
    </subcellularLocation>
</comment>
<feature type="domain" description="VASt" evidence="8">
    <location>
        <begin position="680"/>
        <end position="847"/>
    </location>
</feature>
<feature type="compositionally biased region" description="Polar residues" evidence="6">
    <location>
        <begin position="962"/>
        <end position="972"/>
    </location>
</feature>
<evidence type="ECO:0000259" key="8">
    <source>
        <dbReference type="PROSITE" id="PS51778"/>
    </source>
</evidence>
<gene>
    <name evidence="9" type="ORF">BCR44DRAFT_1427151</name>
</gene>
<dbReference type="EMBL" id="MCFL01000006">
    <property type="protein sequence ID" value="ORZ39079.1"/>
    <property type="molecule type" value="Genomic_DNA"/>
</dbReference>
<proteinExistence type="inferred from homology"/>
<evidence type="ECO:0000256" key="7">
    <source>
        <dbReference type="SAM" id="Phobius"/>
    </source>
</evidence>
<evidence type="ECO:0000256" key="5">
    <source>
        <dbReference type="ARBA" id="ARBA00023136"/>
    </source>
</evidence>
<dbReference type="SMART" id="SM00568">
    <property type="entry name" value="GRAM"/>
    <property type="match status" value="1"/>
</dbReference>
<feature type="transmembrane region" description="Helical" evidence="7">
    <location>
        <begin position="920"/>
        <end position="943"/>
    </location>
</feature>
<dbReference type="Pfam" id="PF16016">
    <property type="entry name" value="VASt"/>
    <property type="match status" value="1"/>
</dbReference>
<feature type="compositionally biased region" description="Low complexity" evidence="6">
    <location>
        <begin position="639"/>
        <end position="656"/>
    </location>
</feature>
<keyword evidence="3 7" id="KW-0812">Transmembrane</keyword>
<organism evidence="9 10">
    <name type="scientific">Catenaria anguillulae PL171</name>
    <dbReference type="NCBI Taxonomy" id="765915"/>
    <lineage>
        <taxon>Eukaryota</taxon>
        <taxon>Fungi</taxon>
        <taxon>Fungi incertae sedis</taxon>
        <taxon>Blastocladiomycota</taxon>
        <taxon>Blastocladiomycetes</taxon>
        <taxon>Blastocladiales</taxon>
        <taxon>Catenariaceae</taxon>
        <taxon>Catenaria</taxon>
    </lineage>
</organism>
<evidence type="ECO:0000256" key="4">
    <source>
        <dbReference type="ARBA" id="ARBA00022989"/>
    </source>
</evidence>
<dbReference type="PANTHER" id="PTHR23319">
    <property type="entry name" value="GRAM DOMAIN CONTAINING 1B, ISOFORM E"/>
    <property type="match status" value="1"/>
</dbReference>
<feature type="region of interest" description="Disordered" evidence="6">
    <location>
        <begin position="218"/>
        <end position="268"/>
    </location>
</feature>
<dbReference type="STRING" id="765915.A0A1Y2HX44"/>
<dbReference type="GO" id="GO:0005789">
    <property type="term" value="C:endoplasmic reticulum membrane"/>
    <property type="evidence" value="ECO:0007669"/>
    <property type="project" value="TreeGrafter"/>
</dbReference>
<dbReference type="GO" id="GO:0032934">
    <property type="term" value="F:sterol binding"/>
    <property type="evidence" value="ECO:0007669"/>
    <property type="project" value="TreeGrafter"/>
</dbReference>
<feature type="compositionally biased region" description="Low complexity" evidence="6">
    <location>
        <begin position="877"/>
        <end position="889"/>
    </location>
</feature>
<comment type="similarity">
    <text evidence="2">Belongs to the YSP2 family.</text>
</comment>
<feature type="region of interest" description="Disordered" evidence="6">
    <location>
        <begin position="639"/>
        <end position="672"/>
    </location>
</feature>
<keyword evidence="10" id="KW-1185">Reference proteome</keyword>
<dbReference type="OrthoDB" id="5600506at2759"/>
<feature type="compositionally biased region" description="Low complexity" evidence="6">
    <location>
        <begin position="460"/>
        <end position="469"/>
    </location>
</feature>
<feature type="compositionally biased region" description="Pro residues" evidence="6">
    <location>
        <begin position="445"/>
        <end position="459"/>
    </location>
</feature>
<evidence type="ECO:0000313" key="9">
    <source>
        <dbReference type="EMBL" id="ORZ39079.1"/>
    </source>
</evidence>
<dbReference type="Pfam" id="PF02893">
    <property type="entry name" value="GRAM"/>
    <property type="match status" value="1"/>
</dbReference>
<evidence type="ECO:0000256" key="1">
    <source>
        <dbReference type="ARBA" id="ARBA00004167"/>
    </source>
</evidence>
<dbReference type="GO" id="GO:0005886">
    <property type="term" value="C:plasma membrane"/>
    <property type="evidence" value="ECO:0007669"/>
    <property type="project" value="TreeGrafter"/>
</dbReference>
<feature type="region of interest" description="Disordered" evidence="6">
    <location>
        <begin position="1"/>
        <end position="66"/>
    </location>
</feature>
<dbReference type="AlphaFoldDB" id="A0A1Y2HX44"/>
<reference evidence="9 10" key="1">
    <citation type="submission" date="2016-07" db="EMBL/GenBank/DDBJ databases">
        <title>Pervasive Adenine N6-methylation of Active Genes in Fungi.</title>
        <authorList>
            <consortium name="DOE Joint Genome Institute"/>
            <person name="Mondo S.J."/>
            <person name="Dannebaum R.O."/>
            <person name="Kuo R.C."/>
            <person name="Labutti K."/>
            <person name="Haridas S."/>
            <person name="Kuo A."/>
            <person name="Salamov A."/>
            <person name="Ahrendt S.R."/>
            <person name="Lipzen A."/>
            <person name="Sullivan W."/>
            <person name="Andreopoulos W.B."/>
            <person name="Clum A."/>
            <person name="Lindquist E."/>
            <person name="Daum C."/>
            <person name="Ramamoorthy G.K."/>
            <person name="Gryganskyi A."/>
            <person name="Culley D."/>
            <person name="Magnuson J.K."/>
            <person name="James T.Y."/>
            <person name="O'Malley M.A."/>
            <person name="Stajich J.E."/>
            <person name="Spatafora J.W."/>
            <person name="Visel A."/>
            <person name="Grigoriev I.V."/>
        </authorList>
    </citation>
    <scope>NUCLEOTIDE SEQUENCE [LARGE SCALE GENOMIC DNA]</scope>
    <source>
        <strain evidence="9 10">PL171</strain>
    </source>
</reference>
<feature type="compositionally biased region" description="Low complexity" evidence="6">
    <location>
        <begin position="946"/>
        <end position="957"/>
    </location>
</feature>
<dbReference type="InterPro" id="IPR011993">
    <property type="entry name" value="PH-like_dom_sf"/>
</dbReference>
<dbReference type="Proteomes" id="UP000193411">
    <property type="component" value="Unassembled WGS sequence"/>
</dbReference>
<accession>A0A1Y2HX44</accession>
<feature type="compositionally biased region" description="Polar residues" evidence="6">
    <location>
        <begin position="102"/>
        <end position="111"/>
    </location>
</feature>
<feature type="region of interest" description="Disordered" evidence="6">
    <location>
        <begin position="877"/>
        <end position="897"/>
    </location>
</feature>
<dbReference type="InterPro" id="IPR004182">
    <property type="entry name" value="GRAM"/>
</dbReference>
<feature type="compositionally biased region" description="Polar residues" evidence="6">
    <location>
        <begin position="218"/>
        <end position="228"/>
    </location>
</feature>
<dbReference type="GO" id="GO:0120015">
    <property type="term" value="F:sterol transfer activity"/>
    <property type="evidence" value="ECO:0007669"/>
    <property type="project" value="TreeGrafter"/>
</dbReference>
<evidence type="ECO:0000313" key="10">
    <source>
        <dbReference type="Proteomes" id="UP000193411"/>
    </source>
</evidence>
<protein>
    <recommendedName>
        <fullName evidence="8">VASt domain-containing protein</fullName>
    </recommendedName>
</protein>
<sequence length="1026" mass="104916">MEAFPSASPSPSPSPSPPPTGTGVAGATTQPQIPAADSARDSTVTATAPPTSATTRDRSHSTPPSNLLSTLAAVMASSPSSVIPTTSPAPIPIPSPTGAASHSQSPSTTGAAATRKSRSIGNIHALHSVSENVVSVSPTNDSDPLGRRRSSIASNISSNAGVVPGQHEPTVPPPVPPIPLPTGYSTLCRAAADIAPANPEHHRARYIAAAPSVTVADTQHSMNPQTSAHDGGRNKAGEDPDDVGVSTTNIHQASSSQQEPPTHSTSGTLAKLQRRFQRHFPALSAETVISAHSCSMEKMNKEEHWVGRMYITDRHLCFQGKLDKYIAKVNVRYADVISVQSLRDGASAGSEDGGGAGPVVGVKVMSLVSKYSFSNFQNGHVPVQEIRTQWQATQSHAAALQQASQRRLDILMRPPSIVAPIEPATAPTSTQTQLPPPVNSSRPLVAPPPARPLPIPKPSPARSATTLAAPSAATATAVLVAPEPKHSAQPSSGIAVMTHPTGYNPGLSASRPSTSSGSISNTTSIPTLTGIAPIGGTPPVLNAPAAIVNGGALVVPAPSVPAPLPPVAQSTGNGSSSSMQLSAIPSMEATAGTAGTAFRGFFNRMVKSKRSESATGSGSMSTSNNAAVMAAAAAAVAAGPPASSSSSSSSSKSVTKASEKNGSRDVAPSTSSSDVALALNASATARPAAPAKPVKLWLALFGPSAPVYQSAHKTRETERMDLPEWPTPTQTTCPWLQSADSTETQKVISVSPTDGSTSPTAWIVEYSTKTPDVPSGSSFTTQARVCVNQVGPNKTSVHVQFAVNFHEKVRFIQGQIEQGGVDGCTALWKEIAQGLKTVAADAEDLESAASAPAMNMPSPLMEEPIVIEAPASEGPIASSVPGSAVGSPSKTGVAGSPATRRQPLAILHSGSVVVERLVRLYLLITAIIMTLVVSLLPTCLLLASPPSTPTPTVTSAPKARETNTPNASSVGKESSELVKGGGQKDAAAILLDTWSKSLQARAESLQAELSALRAAAAVVGGDSQKR</sequence>
<keyword evidence="5 7" id="KW-0472">Membrane</keyword>
<evidence type="ECO:0000256" key="2">
    <source>
        <dbReference type="ARBA" id="ARBA00006582"/>
    </source>
</evidence>
<feature type="compositionally biased region" description="Pro residues" evidence="6">
    <location>
        <begin position="8"/>
        <end position="20"/>
    </location>
</feature>
<feature type="region of interest" description="Disordered" evidence="6">
    <location>
        <begin position="421"/>
        <end position="469"/>
    </location>
</feature>
<dbReference type="InterPro" id="IPR031968">
    <property type="entry name" value="VASt"/>
</dbReference>
<dbReference type="PANTHER" id="PTHR23319:SF4">
    <property type="entry name" value="GRAM DOMAIN CONTAINING 1B, ISOFORM E"/>
    <property type="match status" value="1"/>
</dbReference>
<evidence type="ECO:0000256" key="3">
    <source>
        <dbReference type="ARBA" id="ARBA00022692"/>
    </source>
</evidence>
<keyword evidence="4 7" id="KW-1133">Transmembrane helix</keyword>
<dbReference type="PROSITE" id="PS51778">
    <property type="entry name" value="VAST"/>
    <property type="match status" value="1"/>
</dbReference>
<dbReference type="GO" id="GO:0032366">
    <property type="term" value="P:intracellular sterol transport"/>
    <property type="evidence" value="ECO:0007669"/>
    <property type="project" value="TreeGrafter"/>
</dbReference>
<feature type="compositionally biased region" description="Polar residues" evidence="6">
    <location>
        <begin position="245"/>
        <end position="268"/>
    </location>
</feature>
<dbReference type="Gene3D" id="2.30.29.30">
    <property type="entry name" value="Pleckstrin-homology domain (PH domain)/Phosphotyrosine-binding domain (PTB)"/>
    <property type="match status" value="1"/>
</dbReference>
<feature type="region of interest" description="Disordered" evidence="6">
    <location>
        <begin position="946"/>
        <end position="981"/>
    </location>
</feature>
<dbReference type="InterPro" id="IPR051482">
    <property type="entry name" value="Cholesterol_transport"/>
</dbReference>
<feature type="compositionally biased region" description="Low complexity" evidence="6">
    <location>
        <begin position="42"/>
        <end position="54"/>
    </location>
</feature>
<dbReference type="GO" id="GO:0140268">
    <property type="term" value="C:endoplasmic reticulum-plasma membrane contact site"/>
    <property type="evidence" value="ECO:0007669"/>
    <property type="project" value="TreeGrafter"/>
</dbReference>